<dbReference type="STRING" id="1437425.CSEC_1832"/>
<dbReference type="AlphaFoldDB" id="A0A090D027"/>
<reference evidence="1" key="2">
    <citation type="submission" date="2014-09" db="EMBL/GenBank/DDBJ databases">
        <title>Criblamydia sequanensis harbors a mega-plasmid encoding arsenite resistance.</title>
        <authorList>
            <person name="Bertelli C."/>
            <person name="Goesmann A."/>
            <person name="Greub G."/>
        </authorList>
    </citation>
    <scope>NUCLEOTIDE SEQUENCE [LARGE SCALE GENOMIC DNA]</scope>
    <source>
        <strain evidence="1">CRIB-18</strain>
    </source>
</reference>
<dbReference type="EMBL" id="CCEJ010000009">
    <property type="protein sequence ID" value="CDR34641.1"/>
    <property type="molecule type" value="Genomic_DNA"/>
</dbReference>
<reference evidence="1" key="1">
    <citation type="submission" date="2013-12" db="EMBL/GenBank/DDBJ databases">
        <authorList>
            <person name="Linke B."/>
        </authorList>
    </citation>
    <scope>NUCLEOTIDE SEQUENCE [LARGE SCALE GENOMIC DNA]</scope>
    <source>
        <strain evidence="1">CRIB-18</strain>
    </source>
</reference>
<dbReference type="eggNOG" id="ENOG50343HB">
    <property type="taxonomic scope" value="Bacteria"/>
</dbReference>
<keyword evidence="2" id="KW-1185">Reference proteome</keyword>
<organism evidence="1 2">
    <name type="scientific">Candidatus Criblamydia sequanensis CRIB-18</name>
    <dbReference type="NCBI Taxonomy" id="1437425"/>
    <lineage>
        <taxon>Bacteria</taxon>
        <taxon>Pseudomonadati</taxon>
        <taxon>Chlamydiota</taxon>
        <taxon>Chlamydiia</taxon>
        <taxon>Parachlamydiales</taxon>
        <taxon>Candidatus Criblamydiaceae</taxon>
        <taxon>Candidatus Criblamydia</taxon>
    </lineage>
</organism>
<comment type="caution">
    <text evidence="1">The sequence shown here is derived from an EMBL/GenBank/DDBJ whole genome shotgun (WGS) entry which is preliminary data.</text>
</comment>
<dbReference type="Proteomes" id="UP000031552">
    <property type="component" value="Unassembled WGS sequence"/>
</dbReference>
<protein>
    <submittedName>
        <fullName evidence="1">Uncharacterized protein</fullName>
    </submittedName>
</protein>
<sequence length="517" mass="58181">MSIDRFLVNVRMLVLSSRFSFINQNVGASLYLSENKDSECGVETFVKTELFSRIAALFISASAAIDIVYHSLFTPLTLIYAIGKSIIRCKADFSLPLEHLERVRQAIFPLLFGSLFGVLHPHLGAMVSESKEKFIGYGILLSGTKKNLSVICSPLTTYKEIIEIGSLLASKYYMPYYTETVLKPVLAWEAALEKIQSIDFLNLNLTKKIVGSAVDTIHSSQLPDPLKFISTRIVLLTLPLFAALDLVFFLFTELLCLSIGAIQLVGGKSPIYFESTLSPDFHLYQLAKILYHIIQTPIGFLYSFISPTGGLDFAASKKLLVKSLLSFQTLFLNKQIDSMEENEKLVLPISKNNEDSFSSLPSANSHILFLLIEKGKNGRYSAELIERGIDHAQTKKTLSSSDVKNLSYKMLDLRYSEPKSSFSQLVTKFFPEKGTLDLGEQGPLNNCPVTSLFATLQVLYHKDGLDFASMNLDFKRETQKHLGYLLWDLYCYPNQRFGIYETGKIIDEIHLLFNHRI</sequence>
<gene>
    <name evidence="1" type="ORF">CSEC_1832</name>
</gene>
<accession>A0A090D027</accession>
<name>A0A090D027_9BACT</name>
<evidence type="ECO:0000313" key="2">
    <source>
        <dbReference type="Proteomes" id="UP000031552"/>
    </source>
</evidence>
<proteinExistence type="predicted"/>
<evidence type="ECO:0000313" key="1">
    <source>
        <dbReference type="EMBL" id="CDR34641.1"/>
    </source>
</evidence>